<name>A0A438HZH5_VITVI</name>
<evidence type="ECO:0000313" key="1">
    <source>
        <dbReference type="EMBL" id="RVW89866.1"/>
    </source>
</evidence>
<accession>A0A438HZH5</accession>
<dbReference type="EMBL" id="QGNW01000160">
    <property type="protein sequence ID" value="RVW89866.1"/>
    <property type="molecule type" value="Genomic_DNA"/>
</dbReference>
<sequence>MEGEMKKQLLNNVERPRGEIEVGPAIFARFATFGVNVISQAFIGHIGSTELAAYALVGTVLLRFANSIQVVHALMTLPFHSRNFMTNLQTMKSS</sequence>
<evidence type="ECO:0000313" key="2">
    <source>
        <dbReference type="Proteomes" id="UP000288805"/>
    </source>
</evidence>
<protein>
    <submittedName>
        <fullName evidence="1">Protein detoxification 23</fullName>
    </submittedName>
</protein>
<proteinExistence type="predicted"/>
<dbReference type="Proteomes" id="UP000288805">
    <property type="component" value="Unassembled WGS sequence"/>
</dbReference>
<dbReference type="AlphaFoldDB" id="A0A438HZH5"/>
<comment type="caution">
    <text evidence="1">The sequence shown here is derived from an EMBL/GenBank/DDBJ whole genome shotgun (WGS) entry which is preliminary data.</text>
</comment>
<organism evidence="1 2">
    <name type="scientific">Vitis vinifera</name>
    <name type="common">Grape</name>
    <dbReference type="NCBI Taxonomy" id="29760"/>
    <lineage>
        <taxon>Eukaryota</taxon>
        <taxon>Viridiplantae</taxon>
        <taxon>Streptophyta</taxon>
        <taxon>Embryophyta</taxon>
        <taxon>Tracheophyta</taxon>
        <taxon>Spermatophyta</taxon>
        <taxon>Magnoliopsida</taxon>
        <taxon>eudicotyledons</taxon>
        <taxon>Gunneridae</taxon>
        <taxon>Pentapetalae</taxon>
        <taxon>rosids</taxon>
        <taxon>Vitales</taxon>
        <taxon>Vitaceae</taxon>
        <taxon>Viteae</taxon>
        <taxon>Vitis</taxon>
    </lineage>
</organism>
<reference evidence="1 2" key="1">
    <citation type="journal article" date="2018" name="PLoS Genet.">
        <title>Population sequencing reveals clonal diversity and ancestral inbreeding in the grapevine cultivar Chardonnay.</title>
        <authorList>
            <person name="Roach M.J."/>
            <person name="Johnson D.L."/>
            <person name="Bohlmann J."/>
            <person name="van Vuuren H.J."/>
            <person name="Jones S.J."/>
            <person name="Pretorius I.S."/>
            <person name="Schmidt S.A."/>
            <person name="Borneman A.R."/>
        </authorList>
    </citation>
    <scope>NUCLEOTIDE SEQUENCE [LARGE SCALE GENOMIC DNA]</scope>
    <source>
        <strain evidence="2">cv. Chardonnay</strain>
        <tissue evidence="1">Leaf</tissue>
    </source>
</reference>
<gene>
    <name evidence="1" type="primary">DTX23</name>
    <name evidence="1" type="ORF">CK203_034476</name>
</gene>